<accession>A0A7J9G758</accession>
<proteinExistence type="predicted"/>
<evidence type="ECO:0000313" key="2">
    <source>
        <dbReference type="Proteomes" id="UP000593560"/>
    </source>
</evidence>
<gene>
    <name evidence="1" type="ORF">Gohar_017591</name>
</gene>
<name>A0A7J9G758_9ROSI</name>
<organism evidence="1 2">
    <name type="scientific">Gossypium harknessii</name>
    <dbReference type="NCBI Taxonomy" id="34285"/>
    <lineage>
        <taxon>Eukaryota</taxon>
        <taxon>Viridiplantae</taxon>
        <taxon>Streptophyta</taxon>
        <taxon>Embryophyta</taxon>
        <taxon>Tracheophyta</taxon>
        <taxon>Spermatophyta</taxon>
        <taxon>Magnoliopsida</taxon>
        <taxon>eudicotyledons</taxon>
        <taxon>Gunneridae</taxon>
        <taxon>Pentapetalae</taxon>
        <taxon>rosids</taxon>
        <taxon>malvids</taxon>
        <taxon>Malvales</taxon>
        <taxon>Malvaceae</taxon>
        <taxon>Malvoideae</taxon>
        <taxon>Gossypium</taxon>
    </lineage>
</organism>
<dbReference type="EMBL" id="JABFAD010000002">
    <property type="protein sequence ID" value="MBA0793168.1"/>
    <property type="molecule type" value="Genomic_DNA"/>
</dbReference>
<protein>
    <submittedName>
        <fullName evidence="1">Uncharacterized protein</fullName>
    </submittedName>
</protein>
<keyword evidence="2" id="KW-1185">Reference proteome</keyword>
<sequence>MENEFAELTLNEEEDAVLQAEIELSTKTVERVFRLVIYDIPKGFFSENLARQLGDFLGKFL</sequence>
<feature type="non-terminal residue" evidence="1">
    <location>
        <position position="61"/>
    </location>
</feature>
<dbReference type="OrthoDB" id="10487405at2759"/>
<dbReference type="Proteomes" id="UP000593560">
    <property type="component" value="Unassembled WGS sequence"/>
</dbReference>
<comment type="caution">
    <text evidence="1">The sequence shown here is derived from an EMBL/GenBank/DDBJ whole genome shotgun (WGS) entry which is preliminary data.</text>
</comment>
<dbReference type="AlphaFoldDB" id="A0A7J9G758"/>
<evidence type="ECO:0000313" key="1">
    <source>
        <dbReference type="EMBL" id="MBA0793168.1"/>
    </source>
</evidence>
<reference evidence="1 2" key="1">
    <citation type="journal article" date="2019" name="Genome Biol. Evol.">
        <title>Insights into the evolution of the New World diploid cottons (Gossypium, subgenus Houzingenia) based on genome sequencing.</title>
        <authorList>
            <person name="Grover C.E."/>
            <person name="Arick M.A. 2nd"/>
            <person name="Thrash A."/>
            <person name="Conover J.L."/>
            <person name="Sanders W.S."/>
            <person name="Peterson D.G."/>
            <person name="Frelichowski J.E."/>
            <person name="Scheffler J.A."/>
            <person name="Scheffler B.E."/>
            <person name="Wendel J.F."/>
        </authorList>
    </citation>
    <scope>NUCLEOTIDE SEQUENCE [LARGE SCALE GENOMIC DNA]</scope>
    <source>
        <strain evidence="1">0</strain>
        <tissue evidence="1">Leaf</tissue>
    </source>
</reference>